<evidence type="ECO:0000256" key="7">
    <source>
        <dbReference type="SAM" id="Phobius"/>
    </source>
</evidence>
<reference evidence="9 10" key="1">
    <citation type="journal article" date="2019" name="Commun. Biol.">
        <title>The bagworm genome reveals a unique fibroin gene that provides high tensile strength.</title>
        <authorList>
            <person name="Kono N."/>
            <person name="Nakamura H."/>
            <person name="Ohtoshi R."/>
            <person name="Tomita M."/>
            <person name="Numata K."/>
            <person name="Arakawa K."/>
        </authorList>
    </citation>
    <scope>NUCLEOTIDE SEQUENCE [LARGE SCALE GENOMIC DNA]</scope>
</reference>
<comment type="subcellular location">
    <subcellularLocation>
        <location evidence="1">Membrane</location>
    </subcellularLocation>
</comment>
<evidence type="ECO:0000256" key="1">
    <source>
        <dbReference type="ARBA" id="ARBA00004370"/>
    </source>
</evidence>
<keyword evidence="6" id="KW-0297">G-protein coupled receptor</keyword>
<evidence type="ECO:0000256" key="4">
    <source>
        <dbReference type="ARBA" id="ARBA00022989"/>
    </source>
</evidence>
<evidence type="ECO:0000313" key="10">
    <source>
        <dbReference type="Proteomes" id="UP000299102"/>
    </source>
</evidence>
<feature type="transmembrane region" description="Helical" evidence="7">
    <location>
        <begin position="196"/>
        <end position="218"/>
    </location>
</feature>
<keyword evidence="4 7" id="KW-1133">Transmembrane helix</keyword>
<dbReference type="InterPro" id="IPR027294">
    <property type="entry name" value="NPS_rcpt"/>
</dbReference>
<sequence length="858" mass="95311">MDEIMMVQRLEIEKAVEANIFIEILKGNGGIVASLLYQILINYKKAVGICSFTVAIQSIHNGCFHKLKEYEYELQKLSVKCLLYSTTNPCHRRVNAEDGNKINKPVRKGMQEYVSKTKRCEINALLAPNARSTRIRWRRKRSHSSDFDVYGFPFSVTVNPHTGRRHRRCAKCKYSKIKYGDRRRCVLNCSQTAQLALLWVLLLAIVAGNATVILALLLTSSKKPNELFIMQLAIADLGVGLLMVLPDLVQRMTICWLAGQMACKIMKFYRVGYLFGRLKKVIKCIKRAAPGSRFDTCYRVLRRKNVVVTYSSTYVLVALSIDRCDAITHPMNFTGSCGMTYQLTVAALGVGDVGDRRLEGLPPRKKNFAYKLLKRGLAKVLPTKHFRRREQHAGDWKTDGHHRPWTLTIPEQSWYVAGLLSRNSKFEILNSITIERRRPSSGGYDTHEPFPDLTLLYLGKRSLLILGGKCYVFLLACTLMENSPSVSDIGSKVTTFFPGQHLNGKCYILSSYRGAKCYNHLVIGEQSATFSLDIGEKVVHTLQISGVKCYILSDIGDQSATFSLIIEGARVLHSLQISGSKCYILSVIGEQVLHSLQVSRSKGYILSSYRGSKVLHSLQVPRSKVLHSLSSYRGQSATFSPGTEEQSATFSLVIGEQSATFSGIEEQSATFSLVIGEQSATFSLGTGEQSATFSPGIEEQSATFSGYRGAKCYILSRYRGAKCYILSRYRGAKCYILSGIEEQSATFSLVIGEQSAFSPGIEEQSATFSLVIGEQSATFSPGTEEQSATFSGYRGSKELTFCPGIEEQSATFSLVIGEQSATFCPGIEEQSATFSLVIRSKMLHSLVRVSRSKVLHSL</sequence>
<accession>A0A4C2AF91</accession>
<protein>
    <submittedName>
        <fullName evidence="9">Cardioacceleratory peptide receptor</fullName>
    </submittedName>
</protein>
<gene>
    <name evidence="9" type="primary">CCAP-R</name>
    <name evidence="9" type="ORF">EVAR_94166_1</name>
</gene>
<keyword evidence="3 6" id="KW-0812">Transmembrane</keyword>
<dbReference type="PANTHER" id="PTHR24244">
    <property type="entry name" value="NEUROPEPTIDE S RECEPTOR"/>
    <property type="match status" value="1"/>
</dbReference>
<evidence type="ECO:0000259" key="8">
    <source>
        <dbReference type="PROSITE" id="PS50262"/>
    </source>
</evidence>
<dbReference type="EMBL" id="BGZK01003005">
    <property type="protein sequence ID" value="GBP97799.1"/>
    <property type="molecule type" value="Genomic_DNA"/>
</dbReference>
<comment type="caution">
    <text evidence="9">The sequence shown here is derived from an EMBL/GenBank/DDBJ whole genome shotgun (WGS) entry which is preliminary data.</text>
</comment>
<dbReference type="PROSITE" id="PS00237">
    <property type="entry name" value="G_PROTEIN_RECEP_F1_1"/>
    <property type="match status" value="1"/>
</dbReference>
<evidence type="ECO:0000256" key="3">
    <source>
        <dbReference type="ARBA" id="ARBA00022692"/>
    </source>
</evidence>
<comment type="similarity">
    <text evidence="2 6">Belongs to the G-protein coupled receptor 1 family.</text>
</comment>
<evidence type="ECO:0000313" key="9">
    <source>
        <dbReference type="EMBL" id="GBP97799.1"/>
    </source>
</evidence>
<keyword evidence="6 9" id="KW-0675">Receptor</keyword>
<keyword evidence="10" id="KW-1185">Reference proteome</keyword>
<dbReference type="Proteomes" id="UP000299102">
    <property type="component" value="Unassembled WGS sequence"/>
</dbReference>
<dbReference type="PROSITE" id="PS50262">
    <property type="entry name" value="G_PROTEIN_RECEP_F1_2"/>
    <property type="match status" value="1"/>
</dbReference>
<dbReference type="GO" id="GO:0008188">
    <property type="term" value="F:neuropeptide receptor activity"/>
    <property type="evidence" value="ECO:0007669"/>
    <property type="project" value="InterPro"/>
</dbReference>
<name>A0A4C2AF91_EUMVA</name>
<feature type="transmembrane region" description="Helical" evidence="7">
    <location>
        <begin position="227"/>
        <end position="245"/>
    </location>
</feature>
<dbReference type="GO" id="GO:0016020">
    <property type="term" value="C:membrane"/>
    <property type="evidence" value="ECO:0007669"/>
    <property type="project" value="UniProtKB-SubCell"/>
</dbReference>
<organism evidence="9 10">
    <name type="scientific">Eumeta variegata</name>
    <name type="common">Bagworm moth</name>
    <name type="synonym">Eumeta japonica</name>
    <dbReference type="NCBI Taxonomy" id="151549"/>
    <lineage>
        <taxon>Eukaryota</taxon>
        <taxon>Metazoa</taxon>
        <taxon>Ecdysozoa</taxon>
        <taxon>Arthropoda</taxon>
        <taxon>Hexapoda</taxon>
        <taxon>Insecta</taxon>
        <taxon>Pterygota</taxon>
        <taxon>Neoptera</taxon>
        <taxon>Endopterygota</taxon>
        <taxon>Lepidoptera</taxon>
        <taxon>Glossata</taxon>
        <taxon>Ditrysia</taxon>
        <taxon>Tineoidea</taxon>
        <taxon>Psychidae</taxon>
        <taxon>Oiketicinae</taxon>
        <taxon>Eumeta</taxon>
    </lineage>
</organism>
<keyword evidence="6" id="KW-0807">Transducer</keyword>
<dbReference type="PRINTS" id="PR00237">
    <property type="entry name" value="GPCRRHODOPSN"/>
</dbReference>
<dbReference type="InterPro" id="IPR000276">
    <property type="entry name" value="GPCR_Rhodpsn"/>
</dbReference>
<dbReference type="STRING" id="151549.A0A4C2AF91"/>
<evidence type="ECO:0000256" key="5">
    <source>
        <dbReference type="ARBA" id="ARBA00023136"/>
    </source>
</evidence>
<keyword evidence="5 7" id="KW-0472">Membrane</keyword>
<dbReference type="SUPFAM" id="SSF81321">
    <property type="entry name" value="Family A G protein-coupled receptor-like"/>
    <property type="match status" value="1"/>
</dbReference>
<dbReference type="InterPro" id="IPR017452">
    <property type="entry name" value="GPCR_Rhodpsn_7TM"/>
</dbReference>
<dbReference type="Gene3D" id="1.20.1070.10">
    <property type="entry name" value="Rhodopsin 7-helix transmembrane proteins"/>
    <property type="match status" value="1"/>
</dbReference>
<proteinExistence type="inferred from homology"/>
<dbReference type="AlphaFoldDB" id="A0A4C2AF91"/>
<evidence type="ECO:0000256" key="2">
    <source>
        <dbReference type="ARBA" id="ARBA00010663"/>
    </source>
</evidence>
<evidence type="ECO:0000256" key="6">
    <source>
        <dbReference type="RuleBase" id="RU000688"/>
    </source>
</evidence>
<dbReference type="PANTHER" id="PTHR24244:SF1">
    <property type="entry name" value="G-PROTEIN COUPLED RECEPTORS FAMILY 1 PROFILE DOMAIN-CONTAINING PROTEIN"/>
    <property type="match status" value="1"/>
</dbReference>
<feature type="domain" description="G-protein coupled receptors family 1 profile" evidence="8">
    <location>
        <begin position="208"/>
        <end position="333"/>
    </location>
</feature>
<dbReference type="OrthoDB" id="10242305at2759"/>